<evidence type="ECO:0000256" key="1">
    <source>
        <dbReference type="ARBA" id="ARBA00022690"/>
    </source>
</evidence>
<reference evidence="6" key="1">
    <citation type="submission" date="2017-02" db="UniProtKB">
        <authorList>
            <consortium name="WormBaseParasite"/>
        </authorList>
    </citation>
    <scope>IDENTIFICATION</scope>
</reference>
<evidence type="ECO:0000256" key="3">
    <source>
        <dbReference type="ARBA" id="ARBA00023157"/>
    </source>
</evidence>
<name>A0A0N5BJT7_STREA</name>
<keyword evidence="2" id="KW-0722">Serine protease inhibitor</keyword>
<protein>
    <submittedName>
        <fullName evidence="6">TIL domain-containing protein</fullName>
    </submittedName>
</protein>
<keyword evidence="3" id="KW-1015">Disulfide bond</keyword>
<dbReference type="PANTHER" id="PTHR23259">
    <property type="entry name" value="RIDDLE"/>
    <property type="match status" value="1"/>
</dbReference>
<sequence length="315" mass="35853">MKKKKCDVCTNTCSFTKNNRQSVKKCYKNEDCKKNNGYVCVCTKGFYLNDKNKCVRLYQCYNQPKTTKKTTTTKRTTTTQKPTPTTGICPQNEYWRNCKTGCERTCYDDPRIKKVCDDRCDNPGCICKPRFVRDPLTDDCVRYADCGVTLTPWPTVTTPKCSENAHFDKCGTSCPLTCSNYFDPPKVCNSDCVVGCQCDKSFVLNEETGKCILAVECPRNTTSRPGTTPRCPKNMVYTKCKSTCEPRCGIPANVTRVCTKECVKEGCECQEPFALDESNNCVRRDECKKPSKGEYYIIHILRKTVTSMYTLIFRH</sequence>
<organism evidence="5 6">
    <name type="scientific">Strongyloides papillosus</name>
    <name type="common">Intestinal threadworm</name>
    <dbReference type="NCBI Taxonomy" id="174720"/>
    <lineage>
        <taxon>Eukaryota</taxon>
        <taxon>Metazoa</taxon>
        <taxon>Ecdysozoa</taxon>
        <taxon>Nematoda</taxon>
        <taxon>Chromadorea</taxon>
        <taxon>Rhabditida</taxon>
        <taxon>Tylenchina</taxon>
        <taxon>Panagrolaimomorpha</taxon>
        <taxon>Strongyloidoidea</taxon>
        <taxon>Strongyloididae</taxon>
        <taxon>Strongyloides</taxon>
    </lineage>
</organism>
<accession>A0A0N5BJT7</accession>
<dbReference type="InterPro" id="IPR002919">
    <property type="entry name" value="TIL_dom"/>
</dbReference>
<dbReference type="Gene3D" id="2.10.25.10">
    <property type="entry name" value="Laminin"/>
    <property type="match status" value="3"/>
</dbReference>
<evidence type="ECO:0000313" key="5">
    <source>
        <dbReference type="Proteomes" id="UP000046392"/>
    </source>
</evidence>
<dbReference type="WBParaSite" id="SPAL_0000620600.1">
    <property type="protein sequence ID" value="SPAL_0000620600.1"/>
    <property type="gene ID" value="SPAL_0000620600"/>
</dbReference>
<proteinExistence type="predicted"/>
<dbReference type="Pfam" id="PF01826">
    <property type="entry name" value="TIL"/>
    <property type="match status" value="3"/>
</dbReference>
<dbReference type="InterPro" id="IPR051368">
    <property type="entry name" value="SerProtInhib-TIL_Domain"/>
</dbReference>
<dbReference type="GO" id="GO:0004867">
    <property type="term" value="F:serine-type endopeptidase inhibitor activity"/>
    <property type="evidence" value="ECO:0007669"/>
    <property type="project" value="UniProtKB-KW"/>
</dbReference>
<dbReference type="CDD" id="cd19941">
    <property type="entry name" value="TIL"/>
    <property type="match status" value="3"/>
</dbReference>
<evidence type="ECO:0000259" key="4">
    <source>
        <dbReference type="Pfam" id="PF01826"/>
    </source>
</evidence>
<feature type="domain" description="TIL" evidence="4">
    <location>
        <begin position="161"/>
        <end position="217"/>
    </location>
</feature>
<dbReference type="PANTHER" id="PTHR23259:SF70">
    <property type="entry name" value="ACCESSORY GLAND PROTEIN ACP62F-RELATED"/>
    <property type="match status" value="1"/>
</dbReference>
<feature type="domain" description="TIL" evidence="4">
    <location>
        <begin position="89"/>
        <end position="146"/>
    </location>
</feature>
<dbReference type="SUPFAM" id="SSF57567">
    <property type="entry name" value="Serine protease inhibitors"/>
    <property type="match status" value="3"/>
</dbReference>
<dbReference type="InterPro" id="IPR036084">
    <property type="entry name" value="Ser_inhib-like_sf"/>
</dbReference>
<dbReference type="AlphaFoldDB" id="A0A0N5BJT7"/>
<evidence type="ECO:0000313" key="6">
    <source>
        <dbReference type="WBParaSite" id="SPAL_0000620600.1"/>
    </source>
</evidence>
<feature type="domain" description="TIL" evidence="4">
    <location>
        <begin position="231"/>
        <end position="287"/>
    </location>
</feature>
<evidence type="ECO:0000256" key="2">
    <source>
        <dbReference type="ARBA" id="ARBA00022900"/>
    </source>
</evidence>
<keyword evidence="1" id="KW-0646">Protease inhibitor</keyword>
<keyword evidence="5" id="KW-1185">Reference proteome</keyword>
<dbReference type="Proteomes" id="UP000046392">
    <property type="component" value="Unplaced"/>
</dbReference>
<dbReference type="STRING" id="174720.A0A0N5BJT7"/>